<dbReference type="RefSeq" id="WP_160992777.1">
    <property type="nucleotide sequence ID" value="NZ_WWCO01000031.1"/>
</dbReference>
<evidence type="ECO:0000313" key="2">
    <source>
        <dbReference type="Proteomes" id="UP000449678"/>
    </source>
</evidence>
<accession>A0ABW9VD27</accession>
<name>A0ABW9VD27_9BURK</name>
<evidence type="ECO:0000313" key="1">
    <source>
        <dbReference type="EMBL" id="MYM37466.1"/>
    </source>
</evidence>
<protein>
    <submittedName>
        <fullName evidence="1">Uncharacterized protein</fullName>
    </submittedName>
</protein>
<organism evidence="1 2">
    <name type="scientific">Duganella lactea</name>
    <dbReference type="NCBI Taxonomy" id="2692173"/>
    <lineage>
        <taxon>Bacteria</taxon>
        <taxon>Pseudomonadati</taxon>
        <taxon>Pseudomonadota</taxon>
        <taxon>Betaproteobacteria</taxon>
        <taxon>Burkholderiales</taxon>
        <taxon>Oxalobacteraceae</taxon>
        <taxon>Telluria group</taxon>
        <taxon>Duganella</taxon>
    </lineage>
</organism>
<sequence>MTHDRFFPNLYKRCLKSGLLEQGADAIQSEIDKMGVTASVEAIKMLSFLNLEGYRIQLGDTAAFFPRTVVISEAKKNTIVARMRKNFLEVDVVLPPYVAMGYLSGYAARIEKSSSQKEKESFIAEMLKELYGEPLNLADLCVSYKLDPCIAPFYDNIVEAIDAHFLGLRRASVLTLIPCIEGVIRNLAEKVGRNIRDRIDAPSFLDVLARVQKHYIKNVELPGIAWVPSELETVAFFDHFHELLQMVESIRVFVEHAMYKHTSDYDRSSQLNRHGIVHGLLSDYHTETNFYRLIVLLNGLSVASIVAGHEASLFHPEPTDEARKLASHFKSCMLSSSTITPIARL</sequence>
<dbReference type="EMBL" id="WWCO01000031">
    <property type="protein sequence ID" value="MYM37466.1"/>
    <property type="molecule type" value="Genomic_DNA"/>
</dbReference>
<keyword evidence="2" id="KW-1185">Reference proteome</keyword>
<dbReference type="Proteomes" id="UP000449678">
    <property type="component" value="Unassembled WGS sequence"/>
</dbReference>
<proteinExistence type="predicted"/>
<comment type="caution">
    <text evidence="1">The sequence shown here is derived from an EMBL/GenBank/DDBJ whole genome shotgun (WGS) entry which is preliminary data.</text>
</comment>
<gene>
    <name evidence="1" type="ORF">GTP38_24375</name>
</gene>
<reference evidence="1 2" key="1">
    <citation type="submission" date="2019-12" db="EMBL/GenBank/DDBJ databases">
        <title>Novel species isolated from a subtropical stream in China.</title>
        <authorList>
            <person name="Lu H."/>
        </authorList>
    </citation>
    <scope>NUCLEOTIDE SEQUENCE [LARGE SCALE GENOMIC DNA]</scope>
    <source>
        <strain evidence="1 2">FT94W</strain>
    </source>
</reference>